<name>A0A8S1IQ23_9CHLO</name>
<comment type="caution">
    <text evidence="2">The sequence shown here is derived from an EMBL/GenBank/DDBJ whole genome shotgun (WGS) entry which is preliminary data.</text>
</comment>
<organism evidence="2 3">
    <name type="scientific">Ostreobium quekettii</name>
    <dbReference type="NCBI Taxonomy" id="121088"/>
    <lineage>
        <taxon>Eukaryota</taxon>
        <taxon>Viridiplantae</taxon>
        <taxon>Chlorophyta</taxon>
        <taxon>core chlorophytes</taxon>
        <taxon>Ulvophyceae</taxon>
        <taxon>TCBD clade</taxon>
        <taxon>Bryopsidales</taxon>
        <taxon>Ostreobineae</taxon>
        <taxon>Ostreobiaceae</taxon>
        <taxon>Ostreobium</taxon>
    </lineage>
</organism>
<feature type="region of interest" description="Disordered" evidence="1">
    <location>
        <begin position="1"/>
        <end position="64"/>
    </location>
</feature>
<evidence type="ECO:0000313" key="2">
    <source>
        <dbReference type="EMBL" id="CAD7696388.1"/>
    </source>
</evidence>
<sequence length="114" mass="11441">MPAPLAELRCPSSMPRPAVGALSRRNAFPPGRPRSGSRGGSADLPCRRASVAAAGRSESGGEAQRGIGSVVGAVCAAIFAHAACSPGAVAAAVEEARWVMVEMLQATWSTGGPN</sequence>
<dbReference type="Proteomes" id="UP000708148">
    <property type="component" value="Unassembled WGS sequence"/>
</dbReference>
<proteinExistence type="predicted"/>
<feature type="compositionally biased region" description="Low complexity" evidence="1">
    <location>
        <begin position="47"/>
        <end position="62"/>
    </location>
</feature>
<keyword evidence="3" id="KW-1185">Reference proteome</keyword>
<dbReference type="EMBL" id="CAJHUC010000471">
    <property type="protein sequence ID" value="CAD7696388.1"/>
    <property type="molecule type" value="Genomic_DNA"/>
</dbReference>
<reference evidence="2" key="1">
    <citation type="submission" date="2020-12" db="EMBL/GenBank/DDBJ databases">
        <authorList>
            <person name="Iha C."/>
        </authorList>
    </citation>
    <scope>NUCLEOTIDE SEQUENCE</scope>
</reference>
<protein>
    <submittedName>
        <fullName evidence="2">Uncharacterized protein</fullName>
    </submittedName>
</protein>
<dbReference type="AlphaFoldDB" id="A0A8S1IQ23"/>
<evidence type="ECO:0000313" key="3">
    <source>
        <dbReference type="Proteomes" id="UP000708148"/>
    </source>
</evidence>
<evidence type="ECO:0000256" key="1">
    <source>
        <dbReference type="SAM" id="MobiDB-lite"/>
    </source>
</evidence>
<gene>
    <name evidence="2" type="ORF">OSTQU699_LOCUS1749</name>
</gene>
<accession>A0A8S1IQ23</accession>